<dbReference type="GO" id="GO:0050660">
    <property type="term" value="F:flavin adenine dinucleotide binding"/>
    <property type="evidence" value="ECO:0007669"/>
    <property type="project" value="TreeGrafter"/>
</dbReference>
<name>A0A7X0JQU5_9GAMM</name>
<dbReference type="Proteomes" id="UP000528457">
    <property type="component" value="Unassembled WGS sequence"/>
</dbReference>
<gene>
    <name evidence="2" type="ORF">HNR48_000895</name>
</gene>
<dbReference type="PRINTS" id="PR00411">
    <property type="entry name" value="PNDRDTASEI"/>
</dbReference>
<dbReference type="PANTHER" id="PTHR43539">
    <property type="entry name" value="FLAVIN-BINDING MONOOXYGENASE-LIKE PROTEIN (AFU_ORTHOLOGUE AFUA_4G09220)"/>
    <property type="match status" value="1"/>
</dbReference>
<dbReference type="PANTHER" id="PTHR43539:SF78">
    <property type="entry name" value="FLAVIN-CONTAINING MONOOXYGENASE"/>
    <property type="match status" value="1"/>
</dbReference>
<dbReference type="InParanoid" id="A0A7X0JQU5"/>
<proteinExistence type="predicted"/>
<protein>
    <submittedName>
        <fullName evidence="2">Thioredoxin reductase</fullName>
    </submittedName>
</protein>
<dbReference type="AlphaFoldDB" id="A0A7X0JQU5"/>
<evidence type="ECO:0000256" key="1">
    <source>
        <dbReference type="ARBA" id="ARBA00023002"/>
    </source>
</evidence>
<evidence type="ECO:0000313" key="2">
    <source>
        <dbReference type="EMBL" id="MBB6520617.1"/>
    </source>
</evidence>
<dbReference type="GO" id="GO:0004497">
    <property type="term" value="F:monooxygenase activity"/>
    <property type="evidence" value="ECO:0007669"/>
    <property type="project" value="TreeGrafter"/>
</dbReference>
<organism evidence="2 3">
    <name type="scientific">Pseudoteredinibacter isoporae</name>
    <dbReference type="NCBI Taxonomy" id="570281"/>
    <lineage>
        <taxon>Bacteria</taxon>
        <taxon>Pseudomonadati</taxon>
        <taxon>Pseudomonadota</taxon>
        <taxon>Gammaproteobacteria</taxon>
        <taxon>Cellvibrionales</taxon>
        <taxon>Cellvibrionaceae</taxon>
        <taxon>Pseudoteredinibacter</taxon>
    </lineage>
</organism>
<evidence type="ECO:0000313" key="3">
    <source>
        <dbReference type="Proteomes" id="UP000528457"/>
    </source>
</evidence>
<sequence length="444" mass="47829">MKNKNVVVIGAGPVGIAAAAHLIERGLKPIVLEKGKNAGAAMLEWGHVKVFTPWKYLVDAAVERLLNKTQWRYPDKESMPTGRDIVEQYLIPAATLTALKNAITYEAEVIAATKTDLSKSSSKGRDAAGYSVHYRIANGEQHSVHVDAVIDASGTWYRPNPIGLNGLPVPGESENQDLIRYGIPDVNSQRSEYEGLRTLVLGGGHSAINVVLDLLKLQENSDHTKVHWGLRTNNLEKLLGGGLNDQLPARGELGLAAKHAIDSGSLSLLAPLKVHRLTRQGSALKVHLSVGGEEQFIEVDKIVVSAGFRPDLSILSELRLDLDEIVEAPSMLAPLIDPNVHSCGTVKPHGVQELQHFDENFFIVGMKAYGRAPTFLMLTGYEQVRSIVAELAGDHEAARRVELVLPKTGACSTKRSGNSVVQENAEAPSACCTPSTAETTACCG</sequence>
<keyword evidence="1" id="KW-0560">Oxidoreductase</keyword>
<dbReference type="Pfam" id="PF13738">
    <property type="entry name" value="Pyr_redox_3"/>
    <property type="match status" value="1"/>
</dbReference>
<dbReference type="EMBL" id="JACHHT010000001">
    <property type="protein sequence ID" value="MBB6520617.1"/>
    <property type="molecule type" value="Genomic_DNA"/>
</dbReference>
<dbReference type="InterPro" id="IPR036188">
    <property type="entry name" value="FAD/NAD-bd_sf"/>
</dbReference>
<keyword evidence="3" id="KW-1185">Reference proteome</keyword>
<dbReference type="PRINTS" id="PR00368">
    <property type="entry name" value="FADPNR"/>
</dbReference>
<reference evidence="2 3" key="1">
    <citation type="submission" date="2020-08" db="EMBL/GenBank/DDBJ databases">
        <title>Genomic Encyclopedia of Type Strains, Phase IV (KMG-IV): sequencing the most valuable type-strain genomes for metagenomic binning, comparative biology and taxonomic classification.</title>
        <authorList>
            <person name="Goeker M."/>
        </authorList>
    </citation>
    <scope>NUCLEOTIDE SEQUENCE [LARGE SCALE GENOMIC DNA]</scope>
    <source>
        <strain evidence="2 3">DSM 22368</strain>
    </source>
</reference>
<dbReference type="SUPFAM" id="SSF51905">
    <property type="entry name" value="FAD/NAD(P)-binding domain"/>
    <property type="match status" value="1"/>
</dbReference>
<dbReference type="RefSeq" id="WP_166850723.1">
    <property type="nucleotide sequence ID" value="NZ_JAAONY010000001.1"/>
</dbReference>
<dbReference type="InterPro" id="IPR050982">
    <property type="entry name" value="Auxin_biosynth/cation_transpt"/>
</dbReference>
<comment type="caution">
    <text evidence="2">The sequence shown here is derived from an EMBL/GenBank/DDBJ whole genome shotgun (WGS) entry which is preliminary data.</text>
</comment>
<accession>A0A7X0JQU5</accession>
<dbReference type="Gene3D" id="3.50.50.60">
    <property type="entry name" value="FAD/NAD(P)-binding domain"/>
    <property type="match status" value="1"/>
</dbReference>